<dbReference type="Pfam" id="PF19736">
    <property type="entry name" value="DUF6226"/>
    <property type="match status" value="1"/>
</dbReference>
<dbReference type="InterPro" id="IPR045773">
    <property type="entry name" value="DUF6226"/>
</dbReference>
<dbReference type="HOGENOM" id="CLU_111536_0_0_11"/>
<protein>
    <submittedName>
        <fullName evidence="1">Uncharacterized protein</fullName>
    </submittedName>
</protein>
<dbReference type="eggNOG" id="ENOG5033FKG">
    <property type="taxonomic scope" value="Bacteria"/>
</dbReference>
<proteinExistence type="predicted"/>
<gene>
    <name evidence="1" type="ordered locus">Xcel_0876</name>
</gene>
<dbReference type="OrthoDB" id="3290597at2"/>
<dbReference type="AlphaFoldDB" id="D1BY65"/>
<dbReference type="Proteomes" id="UP000002255">
    <property type="component" value="Chromosome"/>
</dbReference>
<keyword evidence="2" id="KW-1185">Reference proteome</keyword>
<accession>D1BY65</accession>
<evidence type="ECO:0000313" key="1">
    <source>
        <dbReference type="EMBL" id="ACZ29908.1"/>
    </source>
</evidence>
<sequence>MPPVDAGVPFPRPALPEEPWFVDADGARFRYGTAHFEEDGRPVDAAYSRSSHPERFAPLHEVADRLVEWLVSAYDVGIAEIDAADVAEQAPADAVRAVRLTPSDPDAAPLIVLWTAYPGVMVFAGTMLWTAVPHCGCDACDETATRSADELESTVTAVVRGGLTEWLRHPPPAAQALIGERGRGEPPGPGRLLVDGSGWSCGSVAEPWAGLDAAKDVLGRLPGGRWRPWPVRPRTGAQPG</sequence>
<evidence type="ECO:0000313" key="2">
    <source>
        <dbReference type="Proteomes" id="UP000002255"/>
    </source>
</evidence>
<reference evidence="2" key="1">
    <citation type="submission" date="2009-11" db="EMBL/GenBank/DDBJ databases">
        <title>The complete chromosome of Xylanimonas cellulosilytica DSM 15894.</title>
        <authorList>
            <consortium name="US DOE Joint Genome Institute (JGI-PGF)"/>
            <person name="Lucas S."/>
            <person name="Copeland A."/>
            <person name="Lapidus A."/>
            <person name="Glavina del Rio T."/>
            <person name="Dalin E."/>
            <person name="Tice H."/>
            <person name="Bruce D."/>
            <person name="Goodwin L."/>
            <person name="Pitluck S."/>
            <person name="Kyrpides N."/>
            <person name="Mavromatis K."/>
            <person name="Ivanova N."/>
            <person name="Mikhailova N."/>
            <person name="Foster B."/>
            <person name="Clum A."/>
            <person name="Brettin T."/>
            <person name="Detter J.C."/>
            <person name="Han C."/>
            <person name="Larimer F."/>
            <person name="Land M."/>
            <person name="Hauser L."/>
            <person name="Markowitz V."/>
            <person name="Cheng J.F."/>
            <person name="Hugenholtz P."/>
            <person name="Woyke T."/>
            <person name="Wu D."/>
            <person name="Gehrich-Schroeter G."/>
            <person name="Schneider S."/>
            <person name="Pukall S.R."/>
            <person name="Klenk H.P."/>
            <person name="Eisen J.A."/>
        </authorList>
    </citation>
    <scope>NUCLEOTIDE SEQUENCE [LARGE SCALE GENOMIC DNA]</scope>
    <source>
        <strain evidence="2">DSM 15894 / CECT 5975 / LMG 20990 / XIL07</strain>
    </source>
</reference>
<dbReference type="RefSeq" id="WP_012877650.1">
    <property type="nucleotide sequence ID" value="NC_013530.1"/>
</dbReference>
<dbReference type="KEGG" id="xce:Xcel_0876"/>
<dbReference type="EMBL" id="CP001821">
    <property type="protein sequence ID" value="ACZ29908.1"/>
    <property type="molecule type" value="Genomic_DNA"/>
</dbReference>
<name>D1BY65_XYLCX</name>
<organism evidence="1 2">
    <name type="scientific">Xylanimonas cellulosilytica (strain DSM 15894 / JCM 12276 / CECT 5975 / KCTC 9989 / LMG 20990 / NBRC 107835 / XIL07)</name>
    <dbReference type="NCBI Taxonomy" id="446471"/>
    <lineage>
        <taxon>Bacteria</taxon>
        <taxon>Bacillati</taxon>
        <taxon>Actinomycetota</taxon>
        <taxon>Actinomycetes</taxon>
        <taxon>Micrococcales</taxon>
        <taxon>Promicromonosporaceae</taxon>
        <taxon>Xylanimonas</taxon>
    </lineage>
</organism>
<dbReference type="STRING" id="446471.Xcel_0876"/>
<reference evidence="1 2" key="2">
    <citation type="journal article" date="2010" name="Stand. Genomic Sci.">
        <title>Complete genome sequence of Xylanimonas cellulosilytica type strain (XIL07).</title>
        <authorList>
            <person name="Foster B."/>
            <person name="Pukall R."/>
            <person name="Abt B."/>
            <person name="Nolan M."/>
            <person name="Glavina Del Rio T."/>
            <person name="Chen F."/>
            <person name="Lucas S."/>
            <person name="Tice H."/>
            <person name="Pitluck S."/>
            <person name="Cheng J.-F."/>
            <person name="Chertkov O."/>
            <person name="Brettin T."/>
            <person name="Han C."/>
            <person name="Detter J.C."/>
            <person name="Bruce D."/>
            <person name="Goodwin L."/>
            <person name="Ivanova N."/>
            <person name="Mavromatis K."/>
            <person name="Pati A."/>
            <person name="Mikhailova N."/>
            <person name="Chen A."/>
            <person name="Palaniappan K."/>
            <person name="Land M."/>
            <person name="Hauser L."/>
            <person name="Chang Y.-J."/>
            <person name="Jeffries C.D."/>
            <person name="Chain P."/>
            <person name="Rohde M."/>
            <person name="Goeker M."/>
            <person name="Bristow J."/>
            <person name="Eisen J.A."/>
            <person name="Markowitz V."/>
            <person name="Hugenholtz P."/>
            <person name="Kyrpides N.C."/>
            <person name="Klenk H.-P."/>
            <person name="Lapidus A."/>
        </authorList>
    </citation>
    <scope>NUCLEOTIDE SEQUENCE [LARGE SCALE GENOMIC DNA]</scope>
    <source>
        <strain evidence="2">DSM 15894 / CECT 5975 / LMG 20990 / XIL07</strain>
    </source>
</reference>